<gene>
    <name evidence="2" type="ORF">JOD17_001238</name>
</gene>
<organism evidence="2 3">
    <name type="scientific">Geomicrobium sediminis</name>
    <dbReference type="NCBI Taxonomy" id="1347788"/>
    <lineage>
        <taxon>Bacteria</taxon>
        <taxon>Bacillati</taxon>
        <taxon>Bacillota</taxon>
        <taxon>Bacilli</taxon>
        <taxon>Bacillales</taxon>
        <taxon>Geomicrobium</taxon>
    </lineage>
</organism>
<proteinExistence type="predicted"/>
<keyword evidence="1" id="KW-0812">Transmembrane</keyword>
<accession>A0ABS2P9U2</accession>
<evidence type="ECO:0000313" key="3">
    <source>
        <dbReference type="Proteomes" id="UP000741863"/>
    </source>
</evidence>
<protein>
    <submittedName>
        <fullName evidence="2">Uncharacterized protein</fullName>
    </submittedName>
</protein>
<keyword evidence="1" id="KW-1133">Transmembrane helix</keyword>
<sequence length="44" mass="4973">MQNVMAKLRKQPFIVQMIILVPASILGAVLFMTVYEWLVAALQP</sequence>
<dbReference type="Proteomes" id="UP000741863">
    <property type="component" value="Unassembled WGS sequence"/>
</dbReference>
<evidence type="ECO:0000256" key="1">
    <source>
        <dbReference type="SAM" id="Phobius"/>
    </source>
</evidence>
<feature type="transmembrane region" description="Helical" evidence="1">
    <location>
        <begin position="12"/>
        <end position="35"/>
    </location>
</feature>
<evidence type="ECO:0000313" key="2">
    <source>
        <dbReference type="EMBL" id="MBM7632145.1"/>
    </source>
</evidence>
<comment type="caution">
    <text evidence="2">The sequence shown here is derived from an EMBL/GenBank/DDBJ whole genome shotgun (WGS) entry which is preliminary data.</text>
</comment>
<reference evidence="2 3" key="1">
    <citation type="submission" date="2021-01" db="EMBL/GenBank/DDBJ databases">
        <title>Genomic Encyclopedia of Type Strains, Phase IV (KMG-IV): sequencing the most valuable type-strain genomes for metagenomic binning, comparative biology and taxonomic classification.</title>
        <authorList>
            <person name="Goeker M."/>
        </authorList>
    </citation>
    <scope>NUCLEOTIDE SEQUENCE [LARGE SCALE GENOMIC DNA]</scope>
    <source>
        <strain evidence="2 3">DSM 25540</strain>
    </source>
</reference>
<keyword evidence="3" id="KW-1185">Reference proteome</keyword>
<dbReference type="RefSeq" id="WP_275581688.1">
    <property type="nucleotide sequence ID" value="NZ_JAFBEC010000003.1"/>
</dbReference>
<name>A0ABS2P9U2_9BACL</name>
<keyword evidence="1" id="KW-0472">Membrane</keyword>
<dbReference type="EMBL" id="JAFBEC010000003">
    <property type="protein sequence ID" value="MBM7632145.1"/>
    <property type="molecule type" value="Genomic_DNA"/>
</dbReference>